<organism evidence="3 4">
    <name type="scientific">Fimbriimonas ginsengisoli Gsoil 348</name>
    <dbReference type="NCBI Taxonomy" id="661478"/>
    <lineage>
        <taxon>Bacteria</taxon>
        <taxon>Bacillati</taxon>
        <taxon>Armatimonadota</taxon>
        <taxon>Fimbriimonadia</taxon>
        <taxon>Fimbriimonadales</taxon>
        <taxon>Fimbriimonadaceae</taxon>
        <taxon>Fimbriimonas</taxon>
    </lineage>
</organism>
<dbReference type="PANTHER" id="PTHR35174">
    <property type="entry name" value="BLL7171 PROTEIN-RELATED"/>
    <property type="match status" value="1"/>
</dbReference>
<dbReference type="AlphaFoldDB" id="A0A068NX02"/>
<dbReference type="OrthoDB" id="9807535at2"/>
<sequence length="118" mass="13012">MKYMLLIYGDENALNADEMRQCYVESTQVANDLHAEGKFLDTGALHHSSKTASVRVRDGQRLVTDGPFTETHEQLGGFFLVDAKDQNEAIELAGRIPGARRGIVEVRPVVELSGLPEV</sequence>
<dbReference type="InterPro" id="IPR005545">
    <property type="entry name" value="YCII"/>
</dbReference>
<gene>
    <name evidence="3" type="ORF">OP10G_4598</name>
</gene>
<proteinExistence type="inferred from homology"/>
<dbReference type="InterPro" id="IPR011008">
    <property type="entry name" value="Dimeric_a/b-barrel"/>
</dbReference>
<evidence type="ECO:0000259" key="2">
    <source>
        <dbReference type="Pfam" id="PF03795"/>
    </source>
</evidence>
<dbReference type="SUPFAM" id="SSF54909">
    <property type="entry name" value="Dimeric alpha+beta barrel"/>
    <property type="match status" value="1"/>
</dbReference>
<feature type="domain" description="YCII-related" evidence="2">
    <location>
        <begin position="1"/>
        <end position="112"/>
    </location>
</feature>
<dbReference type="Proteomes" id="UP000027982">
    <property type="component" value="Chromosome"/>
</dbReference>
<evidence type="ECO:0000313" key="4">
    <source>
        <dbReference type="Proteomes" id="UP000027982"/>
    </source>
</evidence>
<comment type="similarity">
    <text evidence="1">Belongs to the YciI family.</text>
</comment>
<dbReference type="EMBL" id="CP007139">
    <property type="protein sequence ID" value="AIE87966.1"/>
    <property type="molecule type" value="Genomic_DNA"/>
</dbReference>
<dbReference type="Gene3D" id="3.30.70.1060">
    <property type="entry name" value="Dimeric alpha+beta barrel"/>
    <property type="match status" value="1"/>
</dbReference>
<dbReference type="eggNOG" id="COG3795">
    <property type="taxonomic scope" value="Bacteria"/>
</dbReference>
<reference evidence="3 4" key="1">
    <citation type="journal article" date="2014" name="PLoS ONE">
        <title>The first complete genome sequence of the class fimbriimonadia in the phylum armatimonadetes.</title>
        <authorList>
            <person name="Hu Z.Y."/>
            <person name="Wang Y.Z."/>
            <person name="Im W.T."/>
            <person name="Wang S.Y."/>
            <person name="Zhao G.P."/>
            <person name="Zheng H.J."/>
            <person name="Quan Z.X."/>
        </authorList>
    </citation>
    <scope>NUCLEOTIDE SEQUENCE [LARGE SCALE GENOMIC DNA]</scope>
    <source>
        <strain evidence="3">Gsoil 348</strain>
    </source>
</reference>
<dbReference type="RefSeq" id="WP_025228161.1">
    <property type="nucleotide sequence ID" value="NZ_CP007139.1"/>
</dbReference>
<evidence type="ECO:0000256" key="1">
    <source>
        <dbReference type="ARBA" id="ARBA00007689"/>
    </source>
</evidence>
<dbReference type="Pfam" id="PF03795">
    <property type="entry name" value="YCII"/>
    <property type="match status" value="1"/>
</dbReference>
<accession>A0A068NX02</accession>
<name>A0A068NX02_FIMGI</name>
<evidence type="ECO:0000313" key="3">
    <source>
        <dbReference type="EMBL" id="AIE87966.1"/>
    </source>
</evidence>
<dbReference type="PANTHER" id="PTHR35174:SF3">
    <property type="entry name" value="BLL7171 PROTEIN"/>
    <property type="match status" value="1"/>
</dbReference>
<dbReference type="STRING" id="661478.OP10G_4598"/>
<keyword evidence="4" id="KW-1185">Reference proteome</keyword>
<dbReference type="HOGENOM" id="CLU_130902_2_1_0"/>
<protein>
    <submittedName>
        <fullName evidence="3">YCII-like protein</fullName>
    </submittedName>
</protein>
<dbReference type="KEGG" id="fgi:OP10G_4598"/>